<keyword evidence="3" id="KW-0813">Transport</keyword>
<dbReference type="Gene3D" id="1.10.3720.10">
    <property type="entry name" value="MetI-like"/>
    <property type="match status" value="1"/>
</dbReference>
<dbReference type="InterPro" id="IPR000515">
    <property type="entry name" value="MetI-like"/>
</dbReference>
<evidence type="ECO:0000256" key="4">
    <source>
        <dbReference type="ARBA" id="ARBA00022475"/>
    </source>
</evidence>
<feature type="transmembrane region" description="Helical" evidence="8">
    <location>
        <begin position="66"/>
        <end position="88"/>
    </location>
</feature>
<keyword evidence="5 8" id="KW-0812">Transmembrane</keyword>
<evidence type="ECO:0000256" key="2">
    <source>
        <dbReference type="ARBA" id="ARBA00007069"/>
    </source>
</evidence>
<dbReference type="PROSITE" id="PS50928">
    <property type="entry name" value="ABC_TM1"/>
    <property type="match status" value="1"/>
</dbReference>
<evidence type="ECO:0000313" key="10">
    <source>
        <dbReference type="EMBL" id="SVC82129.1"/>
    </source>
</evidence>
<name>A0A382Q979_9ZZZZ</name>
<feature type="transmembrane region" description="Helical" evidence="8">
    <location>
        <begin position="100"/>
        <end position="121"/>
    </location>
</feature>
<keyword evidence="4" id="KW-1003">Cell membrane</keyword>
<accession>A0A382Q979</accession>
<evidence type="ECO:0000259" key="9">
    <source>
        <dbReference type="PROSITE" id="PS50928"/>
    </source>
</evidence>
<protein>
    <recommendedName>
        <fullName evidence="9">ABC transmembrane type-1 domain-containing protein</fullName>
    </recommendedName>
</protein>
<dbReference type="PANTHER" id="PTHR42929">
    <property type="entry name" value="INNER MEMBRANE ABC TRANSPORTER PERMEASE PROTEIN YDCU-RELATED-RELATED"/>
    <property type="match status" value="1"/>
</dbReference>
<evidence type="ECO:0000256" key="5">
    <source>
        <dbReference type="ARBA" id="ARBA00022692"/>
    </source>
</evidence>
<dbReference type="GO" id="GO:0055085">
    <property type="term" value="P:transmembrane transport"/>
    <property type="evidence" value="ECO:0007669"/>
    <property type="project" value="InterPro"/>
</dbReference>
<keyword evidence="7 8" id="KW-0472">Membrane</keyword>
<organism evidence="10">
    <name type="scientific">marine metagenome</name>
    <dbReference type="NCBI Taxonomy" id="408172"/>
    <lineage>
        <taxon>unclassified sequences</taxon>
        <taxon>metagenomes</taxon>
        <taxon>ecological metagenomes</taxon>
    </lineage>
</organism>
<comment type="similarity">
    <text evidence="2">Belongs to the binding-protein-dependent transport system permease family. CysTW subfamily.</text>
</comment>
<gene>
    <name evidence="10" type="ORF">METZ01_LOCUS334983</name>
</gene>
<evidence type="ECO:0000256" key="8">
    <source>
        <dbReference type="SAM" id="Phobius"/>
    </source>
</evidence>
<feature type="transmembrane region" description="Helical" evidence="8">
    <location>
        <begin position="12"/>
        <end position="35"/>
    </location>
</feature>
<dbReference type="EMBL" id="UINC01112883">
    <property type="protein sequence ID" value="SVC82129.1"/>
    <property type="molecule type" value="Genomic_DNA"/>
</dbReference>
<dbReference type="InterPro" id="IPR035906">
    <property type="entry name" value="MetI-like_sf"/>
</dbReference>
<evidence type="ECO:0000256" key="1">
    <source>
        <dbReference type="ARBA" id="ARBA00004651"/>
    </source>
</evidence>
<proteinExistence type="inferred from homology"/>
<reference evidence="10" key="1">
    <citation type="submission" date="2018-05" db="EMBL/GenBank/DDBJ databases">
        <authorList>
            <person name="Lanie J.A."/>
            <person name="Ng W.-L."/>
            <person name="Kazmierczak K.M."/>
            <person name="Andrzejewski T.M."/>
            <person name="Davidsen T.M."/>
            <person name="Wayne K.J."/>
            <person name="Tettelin H."/>
            <person name="Glass J.I."/>
            <person name="Rusch D."/>
            <person name="Podicherti R."/>
            <person name="Tsui H.-C.T."/>
            <person name="Winkler M.E."/>
        </authorList>
    </citation>
    <scope>NUCLEOTIDE SEQUENCE</scope>
</reference>
<dbReference type="SUPFAM" id="SSF161098">
    <property type="entry name" value="MetI-like"/>
    <property type="match status" value="1"/>
</dbReference>
<dbReference type="PANTHER" id="PTHR42929:SF1">
    <property type="entry name" value="INNER MEMBRANE ABC TRANSPORTER PERMEASE PROTEIN YDCU-RELATED"/>
    <property type="match status" value="1"/>
</dbReference>
<evidence type="ECO:0000256" key="7">
    <source>
        <dbReference type="ARBA" id="ARBA00023136"/>
    </source>
</evidence>
<sequence>METRRQTPWVVTYPSLMLGLFFLVPFAFMIVVSFWQRLQGAESGYAPGFEFTHYARFFSPLFTRHLLVSLEFASLSAFLSVLVAFPFTYFLSRFGRRPQVLTLVFVLCVLSLSEVIVAYSWSVLLSRTAGISNLFVFLGIMEKPSSWMPGYGAVLFALTYFNLPFATLIMYPQCTRLDKSLTEAALTLGASPVKTFFTVVVPLL</sequence>
<dbReference type="CDD" id="cd06261">
    <property type="entry name" value="TM_PBP2"/>
    <property type="match status" value="1"/>
</dbReference>
<feature type="non-terminal residue" evidence="10">
    <location>
        <position position="204"/>
    </location>
</feature>
<feature type="domain" description="ABC transmembrane type-1" evidence="9">
    <location>
        <begin position="66"/>
        <end position="204"/>
    </location>
</feature>
<dbReference type="AlphaFoldDB" id="A0A382Q979"/>
<feature type="transmembrane region" description="Helical" evidence="8">
    <location>
        <begin position="151"/>
        <end position="171"/>
    </location>
</feature>
<keyword evidence="6 8" id="KW-1133">Transmembrane helix</keyword>
<evidence type="ECO:0000256" key="3">
    <source>
        <dbReference type="ARBA" id="ARBA00022448"/>
    </source>
</evidence>
<dbReference type="GO" id="GO:0005886">
    <property type="term" value="C:plasma membrane"/>
    <property type="evidence" value="ECO:0007669"/>
    <property type="project" value="UniProtKB-SubCell"/>
</dbReference>
<evidence type="ECO:0000256" key="6">
    <source>
        <dbReference type="ARBA" id="ARBA00022989"/>
    </source>
</evidence>
<comment type="subcellular location">
    <subcellularLocation>
        <location evidence="1">Cell membrane</location>
        <topology evidence="1">Multi-pass membrane protein</topology>
    </subcellularLocation>
</comment>